<organism evidence="3 4">
    <name type="scientific">Nesterenkonia rhizosphaerae</name>
    <dbReference type="NCBI Taxonomy" id="1348272"/>
    <lineage>
        <taxon>Bacteria</taxon>
        <taxon>Bacillati</taxon>
        <taxon>Actinomycetota</taxon>
        <taxon>Actinomycetes</taxon>
        <taxon>Micrococcales</taxon>
        <taxon>Micrococcaceae</taxon>
        <taxon>Nesterenkonia</taxon>
    </lineage>
</organism>
<name>A0ABP9G0E9_9MICC</name>
<gene>
    <name evidence="3" type="ORF">GCM10025790_22180</name>
</gene>
<evidence type="ECO:0000256" key="1">
    <source>
        <dbReference type="SAM" id="Coils"/>
    </source>
</evidence>
<proteinExistence type="predicted"/>
<evidence type="ECO:0000256" key="2">
    <source>
        <dbReference type="SAM" id="MobiDB-lite"/>
    </source>
</evidence>
<dbReference type="RefSeq" id="WP_345478071.1">
    <property type="nucleotide sequence ID" value="NZ_BAABLW010000007.1"/>
</dbReference>
<keyword evidence="1" id="KW-0175">Coiled coil</keyword>
<dbReference type="Proteomes" id="UP001500368">
    <property type="component" value="Unassembled WGS sequence"/>
</dbReference>
<feature type="region of interest" description="Disordered" evidence="2">
    <location>
        <begin position="132"/>
        <end position="153"/>
    </location>
</feature>
<comment type="caution">
    <text evidence="3">The sequence shown here is derived from an EMBL/GenBank/DDBJ whole genome shotgun (WGS) entry which is preliminary data.</text>
</comment>
<sequence length="153" mass="17028">MTLEYENARPLVDPDQVIASVQHLVATVRDLEAENERLQRRCKLYEDQELGVASECCDATFFPPRVVTVDELREGQLICIHRGLGWGLRAIGTFVKREGDVVTIKAGGSGTFSENVKNHTLVLLADVPEPQRHAEADDQVSTAEQRTRAKTNT</sequence>
<accession>A0ABP9G0E9</accession>
<protein>
    <submittedName>
        <fullName evidence="3">Uncharacterized protein</fullName>
    </submittedName>
</protein>
<dbReference type="EMBL" id="BAABLW010000007">
    <property type="protein sequence ID" value="GAA4924504.1"/>
    <property type="molecule type" value="Genomic_DNA"/>
</dbReference>
<evidence type="ECO:0000313" key="3">
    <source>
        <dbReference type="EMBL" id="GAA4924504.1"/>
    </source>
</evidence>
<keyword evidence="4" id="KW-1185">Reference proteome</keyword>
<reference evidence="4" key="1">
    <citation type="journal article" date="2019" name="Int. J. Syst. Evol. Microbiol.">
        <title>The Global Catalogue of Microorganisms (GCM) 10K type strain sequencing project: providing services to taxonomists for standard genome sequencing and annotation.</title>
        <authorList>
            <consortium name="The Broad Institute Genomics Platform"/>
            <consortium name="The Broad Institute Genome Sequencing Center for Infectious Disease"/>
            <person name="Wu L."/>
            <person name="Ma J."/>
        </authorList>
    </citation>
    <scope>NUCLEOTIDE SEQUENCE [LARGE SCALE GENOMIC DNA]</scope>
    <source>
        <strain evidence="4">JCM 19129</strain>
    </source>
</reference>
<feature type="coiled-coil region" evidence="1">
    <location>
        <begin position="21"/>
        <end position="48"/>
    </location>
</feature>
<evidence type="ECO:0000313" key="4">
    <source>
        <dbReference type="Proteomes" id="UP001500368"/>
    </source>
</evidence>
<feature type="compositionally biased region" description="Polar residues" evidence="2">
    <location>
        <begin position="139"/>
        <end position="153"/>
    </location>
</feature>